<dbReference type="NCBIfam" id="NF002378">
    <property type="entry name" value="PRK01372.1"/>
    <property type="match status" value="1"/>
</dbReference>
<dbReference type="InterPro" id="IPR005905">
    <property type="entry name" value="D_ala_D_ala"/>
</dbReference>
<feature type="domain" description="ATP-grasp" evidence="18">
    <location>
        <begin position="99"/>
        <end position="293"/>
    </location>
</feature>
<keyword evidence="4 14" id="KW-0963">Cytoplasm</keyword>
<dbReference type="PROSITE" id="PS00844">
    <property type="entry name" value="DALA_DALA_LIGASE_2"/>
    <property type="match status" value="1"/>
</dbReference>
<proteinExistence type="inferred from homology"/>
<feature type="binding site" evidence="16">
    <location>
        <position position="248"/>
    </location>
    <ligand>
        <name>Mg(2+)</name>
        <dbReference type="ChEBI" id="CHEBI:18420"/>
        <label>1</label>
    </ligand>
</feature>
<dbReference type="Gene3D" id="3.40.50.20">
    <property type="match status" value="1"/>
</dbReference>
<keyword evidence="6 16" id="KW-0479">Metal-binding</keyword>
<accession>A0A2T0B330</accession>
<evidence type="ECO:0000256" key="14">
    <source>
        <dbReference type="HAMAP-Rule" id="MF_00047"/>
    </source>
</evidence>
<feature type="active site" evidence="15">
    <location>
        <position position="142"/>
    </location>
</feature>
<evidence type="ECO:0000256" key="9">
    <source>
        <dbReference type="ARBA" id="ARBA00022842"/>
    </source>
</evidence>
<dbReference type="InterPro" id="IPR000291">
    <property type="entry name" value="D-Ala_lig_Van_CS"/>
</dbReference>
<evidence type="ECO:0000256" key="3">
    <source>
        <dbReference type="ARBA" id="ARBA00010871"/>
    </source>
</evidence>
<dbReference type="InterPro" id="IPR011761">
    <property type="entry name" value="ATP-grasp"/>
</dbReference>
<evidence type="ECO:0000313" key="19">
    <source>
        <dbReference type="EMBL" id="PRR78310.1"/>
    </source>
</evidence>
<keyword evidence="20" id="KW-1185">Reference proteome</keyword>
<comment type="similarity">
    <text evidence="3 14">Belongs to the D-alanine--D-alanine ligase family.</text>
</comment>
<dbReference type="Gene3D" id="3.30.470.20">
    <property type="entry name" value="ATP-grasp fold, B domain"/>
    <property type="match status" value="1"/>
</dbReference>
<feature type="binding site" evidence="16">
    <location>
        <position position="260"/>
    </location>
    <ligand>
        <name>Mg(2+)</name>
        <dbReference type="ChEBI" id="CHEBI:18420"/>
        <label>2</label>
    </ligand>
</feature>
<reference evidence="19 20" key="1">
    <citation type="submission" date="2018-03" db="EMBL/GenBank/DDBJ databases">
        <title>Genome sequence of Clostridium liquoris DSM 100320.</title>
        <authorList>
            <person name="Poehlein A."/>
            <person name="Daniel R."/>
        </authorList>
    </citation>
    <scope>NUCLEOTIDE SEQUENCE [LARGE SCALE GENOMIC DNA]</scope>
    <source>
        <strain evidence="19 20">DSM 100320</strain>
    </source>
</reference>
<dbReference type="InterPro" id="IPR016185">
    <property type="entry name" value="PreATP-grasp_dom_sf"/>
</dbReference>
<dbReference type="PROSITE" id="PS00843">
    <property type="entry name" value="DALA_DALA_LIGASE_1"/>
    <property type="match status" value="1"/>
</dbReference>
<dbReference type="FunFam" id="3.40.50.20:FF:000031">
    <property type="entry name" value="D-alanine--D-alanine ligase"/>
    <property type="match status" value="1"/>
</dbReference>
<keyword evidence="12 16" id="KW-0464">Manganese</keyword>
<dbReference type="GO" id="GO:0005524">
    <property type="term" value="F:ATP binding"/>
    <property type="evidence" value="ECO:0007669"/>
    <property type="project" value="UniProtKB-UniRule"/>
</dbReference>
<dbReference type="EC" id="6.3.2.4" evidence="14"/>
<organism evidence="19 20">
    <name type="scientific">Clostridium liquoris</name>
    <dbReference type="NCBI Taxonomy" id="1289519"/>
    <lineage>
        <taxon>Bacteria</taxon>
        <taxon>Bacillati</taxon>
        <taxon>Bacillota</taxon>
        <taxon>Clostridia</taxon>
        <taxon>Eubacteriales</taxon>
        <taxon>Clostridiaceae</taxon>
        <taxon>Clostridium</taxon>
    </lineage>
</organism>
<evidence type="ECO:0000256" key="8">
    <source>
        <dbReference type="ARBA" id="ARBA00022840"/>
    </source>
</evidence>
<dbReference type="SUPFAM" id="SSF52440">
    <property type="entry name" value="PreATP-grasp domain"/>
    <property type="match status" value="1"/>
</dbReference>
<dbReference type="OrthoDB" id="9813261at2"/>
<dbReference type="PANTHER" id="PTHR23132:SF23">
    <property type="entry name" value="D-ALANINE--D-ALANINE LIGASE B"/>
    <property type="match status" value="1"/>
</dbReference>
<evidence type="ECO:0000256" key="1">
    <source>
        <dbReference type="ARBA" id="ARBA00001936"/>
    </source>
</evidence>
<evidence type="ECO:0000256" key="4">
    <source>
        <dbReference type="ARBA" id="ARBA00022490"/>
    </source>
</evidence>
<dbReference type="GO" id="GO:0046872">
    <property type="term" value="F:metal ion binding"/>
    <property type="evidence" value="ECO:0007669"/>
    <property type="project" value="UniProtKB-KW"/>
</dbReference>
<comment type="function">
    <text evidence="14">Cell wall formation.</text>
</comment>
<dbReference type="PANTHER" id="PTHR23132">
    <property type="entry name" value="D-ALANINE--D-ALANINE LIGASE"/>
    <property type="match status" value="1"/>
</dbReference>
<feature type="active site" evidence="15">
    <location>
        <position position="271"/>
    </location>
</feature>
<comment type="cofactor">
    <cofactor evidence="16">
        <name>Mg(2+)</name>
        <dbReference type="ChEBI" id="CHEBI:18420"/>
    </cofactor>
    <cofactor evidence="16">
        <name>Mn(2+)</name>
        <dbReference type="ChEBI" id="CHEBI:29035"/>
    </cofactor>
    <text evidence="16">Binds 2 magnesium or manganese ions per subunit.</text>
</comment>
<evidence type="ECO:0000256" key="2">
    <source>
        <dbReference type="ARBA" id="ARBA00004496"/>
    </source>
</evidence>
<evidence type="ECO:0000256" key="7">
    <source>
        <dbReference type="ARBA" id="ARBA00022741"/>
    </source>
</evidence>
<dbReference type="PIRSF" id="PIRSF039102">
    <property type="entry name" value="Ddl/VanB"/>
    <property type="match status" value="1"/>
</dbReference>
<comment type="catalytic activity">
    <reaction evidence="14">
        <text>2 D-alanine + ATP = D-alanyl-D-alanine + ADP + phosphate + H(+)</text>
        <dbReference type="Rhea" id="RHEA:11224"/>
        <dbReference type="ChEBI" id="CHEBI:15378"/>
        <dbReference type="ChEBI" id="CHEBI:30616"/>
        <dbReference type="ChEBI" id="CHEBI:43474"/>
        <dbReference type="ChEBI" id="CHEBI:57416"/>
        <dbReference type="ChEBI" id="CHEBI:57822"/>
        <dbReference type="ChEBI" id="CHEBI:456216"/>
        <dbReference type="EC" id="6.3.2.4"/>
    </reaction>
</comment>
<evidence type="ECO:0000256" key="13">
    <source>
        <dbReference type="ARBA" id="ARBA00023316"/>
    </source>
</evidence>
<evidence type="ECO:0000256" key="12">
    <source>
        <dbReference type="ARBA" id="ARBA00023211"/>
    </source>
</evidence>
<keyword evidence="11 14" id="KW-0573">Peptidoglycan synthesis</keyword>
<feature type="binding site" evidence="16">
    <location>
        <position position="260"/>
    </location>
    <ligand>
        <name>Mg(2+)</name>
        <dbReference type="ChEBI" id="CHEBI:18420"/>
        <label>1</label>
    </ligand>
</feature>
<dbReference type="GO" id="GO:0009252">
    <property type="term" value="P:peptidoglycan biosynthetic process"/>
    <property type="evidence" value="ECO:0007669"/>
    <property type="project" value="UniProtKB-UniRule"/>
</dbReference>
<name>A0A2T0B330_9CLOT</name>
<evidence type="ECO:0000256" key="6">
    <source>
        <dbReference type="ARBA" id="ARBA00022723"/>
    </source>
</evidence>
<evidence type="ECO:0000256" key="17">
    <source>
        <dbReference type="PROSITE-ProRule" id="PRU00409"/>
    </source>
</evidence>
<dbReference type="RefSeq" id="WP_106063824.1">
    <property type="nucleotide sequence ID" value="NZ_PVXO01000047.1"/>
</dbReference>
<keyword evidence="7 17" id="KW-0547">Nucleotide-binding</keyword>
<dbReference type="Gene3D" id="3.30.1490.20">
    <property type="entry name" value="ATP-grasp fold, A domain"/>
    <property type="match status" value="1"/>
</dbReference>
<feature type="active site" evidence="15">
    <location>
        <position position="13"/>
    </location>
</feature>
<evidence type="ECO:0000256" key="10">
    <source>
        <dbReference type="ARBA" id="ARBA00022960"/>
    </source>
</evidence>
<dbReference type="NCBIfam" id="TIGR01205">
    <property type="entry name" value="D_ala_D_alaTIGR"/>
    <property type="match status" value="1"/>
</dbReference>
<comment type="caution">
    <text evidence="19">The sequence shown here is derived from an EMBL/GenBank/DDBJ whole genome shotgun (WGS) entry which is preliminary data.</text>
</comment>
<comment type="pathway">
    <text evidence="14">Cell wall biogenesis; peptidoglycan biosynthesis.</text>
</comment>
<dbReference type="EMBL" id="PVXO01000047">
    <property type="protein sequence ID" value="PRR78310.1"/>
    <property type="molecule type" value="Genomic_DNA"/>
</dbReference>
<keyword evidence="9 16" id="KW-0460">Magnesium</keyword>
<comment type="cofactor">
    <cofactor evidence="1">
        <name>Mn(2+)</name>
        <dbReference type="ChEBI" id="CHEBI:29035"/>
    </cofactor>
</comment>
<gene>
    <name evidence="19" type="primary">ddl_2</name>
    <name evidence="14" type="synonym">ddl</name>
    <name evidence="19" type="ORF">CLLI_17370</name>
</gene>
<dbReference type="SUPFAM" id="SSF56059">
    <property type="entry name" value="Glutathione synthetase ATP-binding domain-like"/>
    <property type="match status" value="1"/>
</dbReference>
<evidence type="ECO:0000256" key="15">
    <source>
        <dbReference type="PIRSR" id="PIRSR039102-1"/>
    </source>
</evidence>
<dbReference type="UniPathway" id="UPA00219"/>
<dbReference type="PROSITE" id="PS50975">
    <property type="entry name" value="ATP_GRASP"/>
    <property type="match status" value="1"/>
</dbReference>
<sequence length="301" mass="33917">MQIGVVMGGISTEKEVSNLTGKYIIENLDKNKYEVLPIPINTKYELIDRAKCLEFAFIALHGSFGEDGQVQAILESIGVPYSGCGVLSSALCMDKDMSKKVFIAENIKTPKWTMVKREEEIDYNKIDEIGYPIIVKPNNGGSSIGITLVNHEDDLKDAVKQALKYDEEVMIEKYIKGEEITCCMLNGKVLPILSIKTKEEFFNYSSKYDDNGAEENIIELPEALKTRVEEICIKCWKSFKLRVYGRIDIIIKDGEIYVLEINTIPGMTKNSLFPKSAKAYGLSFSQLLDKIIESSLNTDKY</sequence>
<dbReference type="GO" id="GO:0008716">
    <property type="term" value="F:D-alanine-D-alanine ligase activity"/>
    <property type="evidence" value="ECO:0007669"/>
    <property type="project" value="UniProtKB-UniRule"/>
</dbReference>
<dbReference type="Pfam" id="PF01820">
    <property type="entry name" value="Dala_Dala_lig_N"/>
    <property type="match status" value="2"/>
</dbReference>
<dbReference type="InterPro" id="IPR013815">
    <property type="entry name" value="ATP_grasp_subdomain_1"/>
</dbReference>
<keyword evidence="10 14" id="KW-0133">Cell shape</keyword>
<keyword evidence="13 14" id="KW-0961">Cell wall biogenesis/degradation</keyword>
<dbReference type="HAMAP" id="MF_00047">
    <property type="entry name" value="Dala_Dala_lig"/>
    <property type="match status" value="1"/>
</dbReference>
<keyword evidence="5 14" id="KW-0436">Ligase</keyword>
<dbReference type="Pfam" id="PF07478">
    <property type="entry name" value="Dala_Dala_lig_C"/>
    <property type="match status" value="1"/>
</dbReference>
<dbReference type="GO" id="GO:0008360">
    <property type="term" value="P:regulation of cell shape"/>
    <property type="evidence" value="ECO:0007669"/>
    <property type="project" value="UniProtKB-KW"/>
</dbReference>
<evidence type="ECO:0000256" key="5">
    <source>
        <dbReference type="ARBA" id="ARBA00022598"/>
    </source>
</evidence>
<dbReference type="InterPro" id="IPR011127">
    <property type="entry name" value="Dala_Dala_lig_N"/>
</dbReference>
<evidence type="ECO:0000256" key="11">
    <source>
        <dbReference type="ARBA" id="ARBA00022984"/>
    </source>
</evidence>
<dbReference type="GO" id="GO:0071555">
    <property type="term" value="P:cell wall organization"/>
    <property type="evidence" value="ECO:0007669"/>
    <property type="project" value="UniProtKB-KW"/>
</dbReference>
<protein>
    <recommendedName>
        <fullName evidence="14">D-alanine--D-alanine ligase</fullName>
        <ecNumber evidence="14">6.3.2.4</ecNumber>
    </recommendedName>
    <alternativeName>
        <fullName evidence="14">D-Ala-D-Ala ligase</fullName>
    </alternativeName>
    <alternativeName>
        <fullName evidence="14">D-alanylalanine synthetase</fullName>
    </alternativeName>
</protein>
<evidence type="ECO:0000313" key="20">
    <source>
        <dbReference type="Proteomes" id="UP000239706"/>
    </source>
</evidence>
<evidence type="ECO:0000256" key="16">
    <source>
        <dbReference type="PIRSR" id="PIRSR039102-3"/>
    </source>
</evidence>
<comment type="subcellular location">
    <subcellularLocation>
        <location evidence="2 14">Cytoplasm</location>
    </subcellularLocation>
</comment>
<keyword evidence="8 17" id="KW-0067">ATP-binding</keyword>
<feature type="binding site" evidence="16">
    <location>
        <position position="262"/>
    </location>
    <ligand>
        <name>Mg(2+)</name>
        <dbReference type="ChEBI" id="CHEBI:18420"/>
        <label>2</label>
    </ligand>
</feature>
<evidence type="ECO:0000259" key="18">
    <source>
        <dbReference type="PROSITE" id="PS50975"/>
    </source>
</evidence>
<dbReference type="GO" id="GO:0005737">
    <property type="term" value="C:cytoplasm"/>
    <property type="evidence" value="ECO:0007669"/>
    <property type="project" value="UniProtKB-SubCell"/>
</dbReference>
<dbReference type="InterPro" id="IPR011095">
    <property type="entry name" value="Dala_Dala_lig_C"/>
</dbReference>
<dbReference type="Proteomes" id="UP000239706">
    <property type="component" value="Unassembled WGS sequence"/>
</dbReference>
<dbReference type="AlphaFoldDB" id="A0A2T0B330"/>